<accession>A0AAV8X7F9</accession>
<reference evidence="1" key="1">
    <citation type="journal article" date="2023" name="Insect Mol. Biol.">
        <title>Genome sequencing provides insights into the evolution of gene families encoding plant cell wall-degrading enzymes in longhorned beetles.</title>
        <authorList>
            <person name="Shin N.R."/>
            <person name="Okamura Y."/>
            <person name="Kirsch R."/>
            <person name="Pauchet Y."/>
        </authorList>
    </citation>
    <scope>NUCLEOTIDE SEQUENCE</scope>
    <source>
        <strain evidence="1">AMC_N1</strain>
    </source>
</reference>
<evidence type="ECO:0000313" key="2">
    <source>
        <dbReference type="Proteomes" id="UP001162162"/>
    </source>
</evidence>
<name>A0AAV8X7F9_9CUCU</name>
<evidence type="ECO:0008006" key="3">
    <source>
        <dbReference type="Google" id="ProtNLM"/>
    </source>
</evidence>
<dbReference type="EMBL" id="JAPWTK010000992">
    <property type="protein sequence ID" value="KAJ8934743.1"/>
    <property type="molecule type" value="Genomic_DNA"/>
</dbReference>
<dbReference type="PANTHER" id="PTHR45749">
    <property type="match status" value="1"/>
</dbReference>
<dbReference type="Proteomes" id="UP001162162">
    <property type="component" value="Unassembled WGS sequence"/>
</dbReference>
<organism evidence="1 2">
    <name type="scientific">Aromia moschata</name>
    <dbReference type="NCBI Taxonomy" id="1265417"/>
    <lineage>
        <taxon>Eukaryota</taxon>
        <taxon>Metazoa</taxon>
        <taxon>Ecdysozoa</taxon>
        <taxon>Arthropoda</taxon>
        <taxon>Hexapoda</taxon>
        <taxon>Insecta</taxon>
        <taxon>Pterygota</taxon>
        <taxon>Neoptera</taxon>
        <taxon>Endopterygota</taxon>
        <taxon>Coleoptera</taxon>
        <taxon>Polyphaga</taxon>
        <taxon>Cucujiformia</taxon>
        <taxon>Chrysomeloidea</taxon>
        <taxon>Cerambycidae</taxon>
        <taxon>Cerambycinae</taxon>
        <taxon>Callichromatini</taxon>
        <taxon>Aromia</taxon>
    </lineage>
</organism>
<comment type="caution">
    <text evidence="1">The sequence shown here is derived from an EMBL/GenBank/DDBJ whole genome shotgun (WGS) entry which is preliminary data.</text>
</comment>
<keyword evidence="2" id="KW-1185">Reference proteome</keyword>
<proteinExistence type="predicted"/>
<evidence type="ECO:0000313" key="1">
    <source>
        <dbReference type="EMBL" id="KAJ8934743.1"/>
    </source>
</evidence>
<dbReference type="PANTHER" id="PTHR45749:SF28">
    <property type="entry name" value="ZINC FINGER MYM-TYPE PROTEIN 1-LIKE-RELATED"/>
    <property type="match status" value="1"/>
</dbReference>
<sequence>MNEKIKKHANSAGHMNNVLNLAMLGTVNIATMLDSAHQAVSKISAELDEAMKYHLQNVAAFKGTSNTIQNELLQCMLEVCHDEITIEIKKSTFVAIIADETTDVSTIFQLALIHRYMVGGKPVERFWSFLKPVGHDAEGVDTSTEDKNRELKEVCDIIICQAKERFNFTGHLVASNLLLPEKISEYVKKFPENYLKQTVESYPFLDINKLRTELSLIYQRIEFRNSSGALSLNTFLNSNNLE</sequence>
<dbReference type="AlphaFoldDB" id="A0AAV8X7F9"/>
<protein>
    <recommendedName>
        <fullName evidence="3">DUF4371 domain-containing protein</fullName>
    </recommendedName>
</protein>
<gene>
    <name evidence="1" type="ORF">NQ318_004971</name>
</gene>